<dbReference type="EMBL" id="JAATJC010000001">
    <property type="protein sequence ID" value="NJC05088.1"/>
    <property type="molecule type" value="Genomic_DNA"/>
</dbReference>
<name>A0A7X5Y5F2_9SPHN</name>
<protein>
    <submittedName>
        <fullName evidence="1">Uncharacterized protein</fullName>
    </submittedName>
</protein>
<accession>A0A7X5Y5F2</accession>
<dbReference type="Proteomes" id="UP000558192">
    <property type="component" value="Unassembled WGS sequence"/>
</dbReference>
<reference evidence="1 2" key="1">
    <citation type="submission" date="2020-03" db="EMBL/GenBank/DDBJ databases">
        <title>Genomic Encyclopedia of Type Strains, Phase IV (KMG-IV): sequencing the most valuable type-strain genomes for metagenomic binning, comparative biology and taxonomic classification.</title>
        <authorList>
            <person name="Goeker M."/>
        </authorList>
    </citation>
    <scope>NUCLEOTIDE SEQUENCE [LARGE SCALE GENOMIC DNA]</scope>
    <source>
        <strain evidence="1 2">DSM 16846</strain>
    </source>
</reference>
<gene>
    <name evidence="1" type="ORF">GGQ97_000881</name>
</gene>
<dbReference type="RefSeq" id="WP_168067826.1">
    <property type="nucleotide sequence ID" value="NZ_JAATJC010000001.1"/>
</dbReference>
<dbReference type="AlphaFoldDB" id="A0A7X5Y5F2"/>
<comment type="caution">
    <text evidence="1">The sequence shown here is derived from an EMBL/GenBank/DDBJ whole genome shotgun (WGS) entry which is preliminary data.</text>
</comment>
<sequence>MRVREILHRDGARLRVSLAAPESGGGPTIRLSDPEGLTPDIVLLDLYAADLLAGFLMSARMSAVGELADERCNGDYPLTLRLCAPDGEERVEVDQPGARLLLPRTLWDRLYTELQLALAHGRHLREAAPAIGLAPYEARRLLH</sequence>
<keyword evidence="2" id="KW-1185">Reference proteome</keyword>
<evidence type="ECO:0000313" key="1">
    <source>
        <dbReference type="EMBL" id="NJC05088.1"/>
    </source>
</evidence>
<organism evidence="1 2">
    <name type="scientific">Sphingomonas kaistensis</name>
    <dbReference type="NCBI Taxonomy" id="298708"/>
    <lineage>
        <taxon>Bacteria</taxon>
        <taxon>Pseudomonadati</taxon>
        <taxon>Pseudomonadota</taxon>
        <taxon>Alphaproteobacteria</taxon>
        <taxon>Sphingomonadales</taxon>
        <taxon>Sphingomonadaceae</taxon>
        <taxon>Sphingomonas</taxon>
    </lineage>
</organism>
<proteinExistence type="predicted"/>
<evidence type="ECO:0000313" key="2">
    <source>
        <dbReference type="Proteomes" id="UP000558192"/>
    </source>
</evidence>